<evidence type="ECO:0000313" key="2">
    <source>
        <dbReference type="EMBL" id="AYG64549.1"/>
    </source>
</evidence>
<evidence type="ECO:0000259" key="1">
    <source>
        <dbReference type="Pfam" id="PF07929"/>
    </source>
</evidence>
<dbReference type="InterPro" id="IPR012912">
    <property type="entry name" value="Plasmid_pRiA4b_Orf3-like"/>
</dbReference>
<dbReference type="Gene3D" id="3.10.290.30">
    <property type="entry name" value="MM3350-like"/>
    <property type="match status" value="1"/>
</dbReference>
<dbReference type="AlphaFoldDB" id="A0A387G0U7"/>
<dbReference type="Proteomes" id="UP000282195">
    <property type="component" value="Plasmid pRCCGE525a"/>
</dbReference>
<keyword evidence="2" id="KW-0614">Plasmid</keyword>
<organism evidence="2 3">
    <name type="scientific">Rhizobium jaguaris</name>
    <dbReference type="NCBI Taxonomy" id="1312183"/>
    <lineage>
        <taxon>Bacteria</taxon>
        <taxon>Pseudomonadati</taxon>
        <taxon>Pseudomonadota</taxon>
        <taxon>Alphaproteobacteria</taxon>
        <taxon>Hyphomicrobiales</taxon>
        <taxon>Rhizobiaceae</taxon>
        <taxon>Rhizobium/Agrobacterium group</taxon>
        <taxon>Rhizobium</taxon>
    </lineage>
</organism>
<sequence>MVWRRVQVVSTMTLREFHGVLQVAMGWEGIHLYQFIIHTARYGSWETGARSPAMMLGELKLRKGSRFLYEYDLNIPWEHEIRLEERQPVKSGAHYPACTGGDGDCPQEDCGGPEAWMWRRDNAFGYETMDDLEITTEFLQEVAETKSLVVLDAPDRAEELRAALDRLKERASWHDG</sequence>
<dbReference type="OrthoDB" id="9816539at2"/>
<evidence type="ECO:0000313" key="3">
    <source>
        <dbReference type="Proteomes" id="UP000282195"/>
    </source>
</evidence>
<keyword evidence="3" id="KW-1185">Reference proteome</keyword>
<accession>A0A387G0U7</accession>
<dbReference type="InterPro" id="IPR024047">
    <property type="entry name" value="MM3350-like_sf"/>
</dbReference>
<dbReference type="Pfam" id="PF07929">
    <property type="entry name" value="PRiA4_ORF3"/>
    <property type="match status" value="1"/>
</dbReference>
<geneLocation type="plasmid" evidence="3">
    <name>prccge525a</name>
</geneLocation>
<feature type="domain" description="Plasmid pRiA4b Orf3-like" evidence="1">
    <location>
        <begin position="2"/>
        <end position="115"/>
    </location>
</feature>
<dbReference type="PANTHER" id="PTHR41878:SF1">
    <property type="entry name" value="TNPR PROTEIN"/>
    <property type="match status" value="1"/>
</dbReference>
<reference evidence="2 3" key="1">
    <citation type="submission" date="2018-10" db="EMBL/GenBank/DDBJ databases">
        <title>Rhizobium etli, R. leguminosarum and a new Rhizobium genospecies from Phaseolus dumosus.</title>
        <authorList>
            <person name="Ramirez-Puebla S.T."/>
            <person name="Rogel-Hernandez M.A."/>
            <person name="Guerrero G."/>
            <person name="Ormeno-Orrillo E."/>
            <person name="Martinez-Romero J.C."/>
            <person name="Negrete-Yankelevich S."/>
            <person name="Martinez-Romero E."/>
        </authorList>
    </citation>
    <scope>NUCLEOTIDE SEQUENCE [LARGE SCALE GENOMIC DNA]</scope>
    <source>
        <strain evidence="2 3">CCGE525</strain>
        <plasmid evidence="3">prccge525a</plasmid>
    </source>
</reference>
<dbReference type="KEGG" id="rjg:CCGE525_37585"/>
<name>A0A387G0U7_9HYPH</name>
<gene>
    <name evidence="2" type="ORF">CCGE525_37585</name>
</gene>
<protein>
    <submittedName>
        <fullName evidence="2">Plasmid pRiA4b ORF-3 family protein</fullName>
    </submittedName>
</protein>
<dbReference type="PANTHER" id="PTHR41878">
    <property type="entry name" value="LEXA REPRESSOR-RELATED"/>
    <property type="match status" value="1"/>
</dbReference>
<dbReference type="SUPFAM" id="SSF159941">
    <property type="entry name" value="MM3350-like"/>
    <property type="match status" value="1"/>
</dbReference>
<dbReference type="EMBL" id="CP032697">
    <property type="protein sequence ID" value="AYG64549.1"/>
    <property type="molecule type" value="Genomic_DNA"/>
</dbReference>
<proteinExistence type="predicted"/>